<dbReference type="OrthoDB" id="3568721at2"/>
<evidence type="ECO:0000313" key="3">
    <source>
        <dbReference type="EMBL" id="OBB27276.1"/>
    </source>
</evidence>
<comment type="caution">
    <text evidence="3">The sequence shown here is derived from an EMBL/GenBank/DDBJ whole genome shotgun (WGS) entry which is preliminary data.</text>
</comment>
<evidence type="ECO:0000256" key="1">
    <source>
        <dbReference type="SAM" id="SignalP"/>
    </source>
</evidence>
<dbReference type="InterPro" id="IPR025637">
    <property type="entry name" value="DUF4333"/>
</dbReference>
<protein>
    <recommendedName>
        <fullName evidence="2">DUF4333 domain-containing protein</fullName>
    </recommendedName>
</protein>
<dbReference type="EMBL" id="LZSO01000031">
    <property type="protein sequence ID" value="OBB27276.1"/>
    <property type="molecule type" value="Genomic_DNA"/>
</dbReference>
<sequence length="110" mass="11110">MTSSVRAGTAAAIVVAAGLLGACSAHIEAGSNAAISKEQLAKTVKEKLEAQVGEKADSVVCDGTLPAKVDATQKCVLTARGTKYGVTVTATSVDGDKVNFDVKVDDEPMG</sequence>
<feature type="chain" id="PRO_5008297127" description="DUF4333 domain-containing protein" evidence="1">
    <location>
        <begin position="28"/>
        <end position="110"/>
    </location>
</feature>
<feature type="signal peptide" evidence="1">
    <location>
        <begin position="1"/>
        <end position="27"/>
    </location>
</feature>
<proteinExistence type="predicted"/>
<dbReference type="Proteomes" id="UP000093902">
    <property type="component" value="Unassembled WGS sequence"/>
</dbReference>
<evidence type="ECO:0000313" key="4">
    <source>
        <dbReference type="Proteomes" id="UP000093902"/>
    </source>
</evidence>
<dbReference type="Pfam" id="PF14230">
    <property type="entry name" value="DUF4333"/>
    <property type="match status" value="1"/>
</dbReference>
<accession>A0A1A0QYP2</accession>
<keyword evidence="1" id="KW-0732">Signal</keyword>
<evidence type="ECO:0000259" key="2">
    <source>
        <dbReference type="Pfam" id="PF14230"/>
    </source>
</evidence>
<organism evidence="3 4">
    <name type="scientific">Mycolicibacterium peregrinum</name>
    <name type="common">Mycobacterium peregrinum</name>
    <dbReference type="NCBI Taxonomy" id="43304"/>
    <lineage>
        <taxon>Bacteria</taxon>
        <taxon>Bacillati</taxon>
        <taxon>Actinomycetota</taxon>
        <taxon>Actinomycetes</taxon>
        <taxon>Mycobacteriales</taxon>
        <taxon>Mycobacteriaceae</taxon>
        <taxon>Mycolicibacterium</taxon>
    </lineage>
</organism>
<dbReference type="PROSITE" id="PS51257">
    <property type="entry name" value="PROKAR_LIPOPROTEIN"/>
    <property type="match status" value="1"/>
</dbReference>
<feature type="domain" description="DUF4333" evidence="2">
    <location>
        <begin position="19"/>
        <end position="95"/>
    </location>
</feature>
<dbReference type="AlphaFoldDB" id="A0A1A0QYP2"/>
<reference evidence="4" key="1">
    <citation type="submission" date="2016-06" db="EMBL/GenBank/DDBJ databases">
        <authorList>
            <person name="Sutton G."/>
            <person name="Brinkac L."/>
            <person name="Sanka R."/>
            <person name="Adams M."/>
            <person name="Lau E."/>
            <person name="Mehaffy C."/>
            <person name="Tameris M."/>
            <person name="Hatherill M."/>
            <person name="Hanekom W."/>
            <person name="Mahomed H."/>
            <person name="Mcshane H."/>
        </authorList>
    </citation>
    <scope>NUCLEOTIDE SEQUENCE [LARGE SCALE GENOMIC DNA]</scope>
    <source>
        <strain evidence="4">852002-51209_SCH5440388</strain>
    </source>
</reference>
<name>A0A1A0QYP2_MYCPR</name>
<dbReference type="STRING" id="43304.GCA_001403655_06562"/>
<gene>
    <name evidence="3" type="ORF">A5792_23900</name>
</gene>